<accession>A0A516X4Y2</accession>
<evidence type="ECO:0000313" key="1">
    <source>
        <dbReference type="EMBL" id="QDQ98110.1"/>
    </source>
</evidence>
<dbReference type="KEGG" id="toy:FO059_13300"/>
<evidence type="ECO:0000313" key="2">
    <source>
        <dbReference type="Proteomes" id="UP000317344"/>
    </source>
</evidence>
<gene>
    <name evidence="1" type="ORF">FO059_13300</name>
</gene>
<name>A0A516X4Y2_9ACTN</name>
<dbReference type="AlphaFoldDB" id="A0A516X4Y2"/>
<reference evidence="1 2" key="1">
    <citation type="submission" date="2019-07" db="EMBL/GenBank/DDBJ databases">
        <title>Tomitella cavernea sp. nov., an actinomycete isolated from soil.</title>
        <authorList>
            <person name="Cheng J."/>
        </authorList>
    </citation>
    <scope>NUCLEOTIDE SEQUENCE [LARGE SCALE GENOMIC DNA]</scope>
    <source>
        <strain evidence="1 2">HY188</strain>
    </source>
</reference>
<dbReference type="RefSeq" id="WP_143909463.1">
    <property type="nucleotide sequence ID" value="NZ_CP041765.1"/>
</dbReference>
<reference evidence="1 2" key="2">
    <citation type="submission" date="2019-07" db="EMBL/GenBank/DDBJ databases">
        <authorList>
            <person name="Huang Y."/>
        </authorList>
    </citation>
    <scope>NUCLEOTIDE SEQUENCE [LARGE SCALE GENOMIC DNA]</scope>
    <source>
        <strain evidence="1 2">HY188</strain>
    </source>
</reference>
<sequence length="119" mass="12656">MSTPSAATGGMSFAEAITDRVLVEILAKVSLEIGAAEKFPEQITVAELESIAAWAGTTVEEILVEARAATGAESDQLVPCTECRRRAEAELSDVEYALIEARRRGIAVEDVATEVMGDE</sequence>
<keyword evidence="2" id="KW-1185">Reference proteome</keyword>
<organism evidence="1 2">
    <name type="scientific">Tomitella fengzijianii</name>
    <dbReference type="NCBI Taxonomy" id="2597660"/>
    <lineage>
        <taxon>Bacteria</taxon>
        <taxon>Bacillati</taxon>
        <taxon>Actinomycetota</taxon>
        <taxon>Actinomycetes</taxon>
        <taxon>Mycobacteriales</taxon>
        <taxon>Tomitella</taxon>
    </lineage>
</organism>
<dbReference type="EMBL" id="CP041765">
    <property type="protein sequence ID" value="QDQ98110.1"/>
    <property type="molecule type" value="Genomic_DNA"/>
</dbReference>
<proteinExistence type="predicted"/>
<dbReference type="Proteomes" id="UP000317344">
    <property type="component" value="Chromosome"/>
</dbReference>
<protein>
    <submittedName>
        <fullName evidence="1">Uncharacterized protein</fullName>
    </submittedName>
</protein>